<keyword evidence="4 8" id="KW-0812">Transmembrane</keyword>
<feature type="transmembrane region" description="Helical" evidence="8">
    <location>
        <begin position="97"/>
        <end position="118"/>
    </location>
</feature>
<feature type="non-terminal residue" evidence="10">
    <location>
        <position position="501"/>
    </location>
</feature>
<dbReference type="GO" id="GO:0015297">
    <property type="term" value="F:antiporter activity"/>
    <property type="evidence" value="ECO:0007669"/>
    <property type="project" value="UniProtKB-KW"/>
</dbReference>
<evidence type="ECO:0000259" key="9">
    <source>
        <dbReference type="Pfam" id="PF00999"/>
    </source>
</evidence>
<feature type="transmembrane region" description="Helical" evidence="8">
    <location>
        <begin position="304"/>
        <end position="325"/>
    </location>
</feature>
<dbReference type="Pfam" id="PF00999">
    <property type="entry name" value="Na_H_Exchanger"/>
    <property type="match status" value="1"/>
</dbReference>
<accession>A0A101JPJ1</accession>
<evidence type="ECO:0000256" key="3">
    <source>
        <dbReference type="ARBA" id="ARBA00022449"/>
    </source>
</evidence>
<evidence type="ECO:0000256" key="1">
    <source>
        <dbReference type="ARBA" id="ARBA00004141"/>
    </source>
</evidence>
<dbReference type="PANTHER" id="PTHR43562">
    <property type="entry name" value="NAPA-TYPE SODIUM/HYDROGEN ANTIPORTER"/>
    <property type="match status" value="1"/>
</dbReference>
<feature type="domain" description="Cation/H+ exchanger transmembrane" evidence="9">
    <location>
        <begin position="25"/>
        <end position="395"/>
    </location>
</feature>
<sequence length="501" mass="54126">MFLNGLTEITLPLKNPVLQFSLILFIILFVPFFLKRLRIPSLISLIIAGAVAGPHGLNLMLRDSSIILFGTVGLLYIMFLAGLEIDVADFKKNSGKSILFGLYTFLISQLLGFFVALYVLGFSLLSSVLIGSIFASHTLIVYPVVSRLGIAKDKAVNIAVGGTMITDTLALLVLAVVAGSSSGELTGAFWIRLLIGITIFSLIVLLLFPFIARWFFKRFDDSVLQYLFVLGMVFFAAFLAEVAGVEAIIGAFLGGLSLNRLIPHTSALMNRIRFAGDAIFIPFFLIGVGMLIDFRAFFKDAETIKVALVITIAATVAKYFSAWITQKIYGFSLDQRRLIFGLISAHAAVALATVLIGYNSITGYTLDGDPVRLLDKSVLNGTILFILVTCTLASIVGEKGAQNIAFAELADEASSPDVHAAPERILIPMNDVKTVDELVNLGITIKSPKNRDGLFALHVADSTNPGGAVEKHAEKLLEKAVITAASTDNDLTGVFRYDTSV</sequence>
<gene>
    <name evidence="10" type="ORF">ASB62_03800</name>
</gene>
<evidence type="ECO:0000256" key="8">
    <source>
        <dbReference type="SAM" id="Phobius"/>
    </source>
</evidence>
<dbReference type="InterPro" id="IPR038770">
    <property type="entry name" value="Na+/solute_symporter_sf"/>
</dbReference>
<name>A0A101JPJ1_CHLLI</name>
<dbReference type="InterPro" id="IPR006153">
    <property type="entry name" value="Cation/H_exchanger_TM"/>
</dbReference>
<dbReference type="AlphaFoldDB" id="A0A101JPJ1"/>
<evidence type="ECO:0000256" key="7">
    <source>
        <dbReference type="ARBA" id="ARBA00023136"/>
    </source>
</evidence>
<feature type="transmembrane region" description="Helical" evidence="8">
    <location>
        <begin position="245"/>
        <end position="262"/>
    </location>
</feature>
<feature type="transmembrane region" description="Helical" evidence="8">
    <location>
        <begin position="124"/>
        <end position="145"/>
    </location>
</feature>
<feature type="transmembrane region" description="Helical" evidence="8">
    <location>
        <begin position="378"/>
        <end position="396"/>
    </location>
</feature>
<dbReference type="GO" id="GO:1902600">
    <property type="term" value="P:proton transmembrane transport"/>
    <property type="evidence" value="ECO:0007669"/>
    <property type="project" value="InterPro"/>
</dbReference>
<keyword evidence="7 8" id="KW-0472">Membrane</keyword>
<dbReference type="OrthoDB" id="9793589at2"/>
<feature type="transmembrane region" description="Helical" evidence="8">
    <location>
        <begin position="157"/>
        <end position="177"/>
    </location>
</feature>
<keyword evidence="3" id="KW-0050">Antiport</keyword>
<comment type="caution">
    <text evidence="10">The sequence shown here is derived from an EMBL/GenBank/DDBJ whole genome shotgun (WGS) entry which is preliminary data.</text>
</comment>
<dbReference type="GO" id="GO:0016020">
    <property type="term" value="C:membrane"/>
    <property type="evidence" value="ECO:0007669"/>
    <property type="project" value="UniProtKB-SubCell"/>
</dbReference>
<keyword evidence="5 8" id="KW-1133">Transmembrane helix</keyword>
<dbReference type="Gene3D" id="1.20.1530.20">
    <property type="match status" value="1"/>
</dbReference>
<dbReference type="EMBL" id="LMBR01000084">
    <property type="protein sequence ID" value="KUL30661.1"/>
    <property type="molecule type" value="Genomic_DNA"/>
</dbReference>
<evidence type="ECO:0000313" key="10">
    <source>
        <dbReference type="EMBL" id="KUL30661.1"/>
    </source>
</evidence>
<feature type="transmembrane region" description="Helical" evidence="8">
    <location>
        <begin position="41"/>
        <end position="60"/>
    </location>
</feature>
<comment type="subcellular location">
    <subcellularLocation>
        <location evidence="1">Membrane</location>
        <topology evidence="1">Multi-pass membrane protein</topology>
    </subcellularLocation>
</comment>
<dbReference type="PANTHER" id="PTHR43562:SF4">
    <property type="entry name" value="NA(+)_H(+) ANTIPORTER NHAS5"/>
    <property type="match status" value="1"/>
</dbReference>
<feature type="transmembrane region" description="Helical" evidence="8">
    <location>
        <begin position="223"/>
        <end position="239"/>
    </location>
</feature>
<proteinExistence type="predicted"/>
<feature type="transmembrane region" description="Helical" evidence="8">
    <location>
        <begin position="189"/>
        <end position="211"/>
    </location>
</feature>
<feature type="transmembrane region" description="Helical" evidence="8">
    <location>
        <begin position="16"/>
        <end position="34"/>
    </location>
</feature>
<evidence type="ECO:0000256" key="2">
    <source>
        <dbReference type="ARBA" id="ARBA00022448"/>
    </source>
</evidence>
<feature type="transmembrane region" description="Helical" evidence="8">
    <location>
        <begin position="337"/>
        <end position="358"/>
    </location>
</feature>
<protein>
    <submittedName>
        <fullName evidence="10">Sodium:proton antiporter</fullName>
    </submittedName>
</protein>
<evidence type="ECO:0000256" key="4">
    <source>
        <dbReference type="ARBA" id="ARBA00022692"/>
    </source>
</evidence>
<dbReference type="Proteomes" id="UP000053937">
    <property type="component" value="Unassembled WGS sequence"/>
</dbReference>
<evidence type="ECO:0000256" key="6">
    <source>
        <dbReference type="ARBA" id="ARBA00023065"/>
    </source>
</evidence>
<evidence type="ECO:0000313" key="11">
    <source>
        <dbReference type="Proteomes" id="UP000053937"/>
    </source>
</evidence>
<keyword evidence="11" id="KW-1185">Reference proteome</keyword>
<keyword evidence="2" id="KW-0813">Transport</keyword>
<feature type="transmembrane region" description="Helical" evidence="8">
    <location>
        <begin position="274"/>
        <end position="292"/>
    </location>
</feature>
<organism evidence="10 11">
    <name type="scientific">Chlorobium limicola</name>
    <dbReference type="NCBI Taxonomy" id="1092"/>
    <lineage>
        <taxon>Bacteria</taxon>
        <taxon>Pseudomonadati</taxon>
        <taxon>Chlorobiota</taxon>
        <taxon>Chlorobiia</taxon>
        <taxon>Chlorobiales</taxon>
        <taxon>Chlorobiaceae</taxon>
        <taxon>Chlorobium/Pelodictyon group</taxon>
        <taxon>Chlorobium</taxon>
    </lineage>
</organism>
<feature type="transmembrane region" description="Helical" evidence="8">
    <location>
        <begin position="66"/>
        <end position="85"/>
    </location>
</feature>
<reference evidence="10 11" key="1">
    <citation type="submission" date="2015-10" db="EMBL/GenBank/DDBJ databases">
        <title>Draft Genome Sequence of Chlorobium limicola strain Frasassi Growing under Artificial Lighting in the Frasassi Cave System.</title>
        <authorList>
            <person name="Mansor M."/>
            <person name="Macalady J."/>
        </authorList>
    </citation>
    <scope>NUCLEOTIDE SEQUENCE [LARGE SCALE GENOMIC DNA]</scope>
    <source>
        <strain evidence="10 11">Frasassi</strain>
    </source>
</reference>
<evidence type="ECO:0000256" key="5">
    <source>
        <dbReference type="ARBA" id="ARBA00022989"/>
    </source>
</evidence>
<dbReference type="RefSeq" id="WP_059138699.1">
    <property type="nucleotide sequence ID" value="NZ_LMBR01000084.1"/>
</dbReference>
<keyword evidence="6" id="KW-0406">Ion transport</keyword>